<dbReference type="Gene3D" id="2.60.40.10">
    <property type="entry name" value="Immunoglobulins"/>
    <property type="match status" value="1"/>
</dbReference>
<dbReference type="PROSITE" id="PS50853">
    <property type="entry name" value="FN3"/>
    <property type="match status" value="1"/>
</dbReference>
<evidence type="ECO:0000256" key="1">
    <source>
        <dbReference type="SAM" id="MobiDB-lite"/>
    </source>
</evidence>
<dbReference type="InterPro" id="IPR052751">
    <property type="entry name" value="Plant_MAPKKK"/>
</dbReference>
<sequence length="1096" mass="115439">MEASGQGRVDCVRLPVPPSNTTVSGVHFKIWYEDRVRSFFVADCGSTNGTWYAEPALAEELKDYRFLGDRYEDAGAQCVMALKPLSSFKAADTVFVVEDVILPAGLGLGATEALDLDATASSTGGRAATLPESRPVDTVIQMLRGPLAGAHYVREFPQTYALGRAPGKPSLHAPGAVPVLVETDDPHLSRHHLNLRFVTPPDAAEPGTYMVDVLSTTYYCRKLALGRIDAQLDALPWRRLEPGSSKLLRHDDLVRAGSVIFLVTSHAEVPRKMDPPYLVASSPSSLFLKWDPPLSPTTLRGFVLAISDGQPGTAAEKWRKLYGGPLREFVAQGLKPSSYYWFRIHARNSGGDGPWSKVIRFLTVASDDDGSAGNLTPTVSLSMASVASPLGQRRIAFGPTTAAAGPHDPEPESDDDATASVTMTGPIGGGGGGESSAALDSSTFTLSTIKATMEPALLSSGSLPASDSGRDAVTLIREALASSDDLSWRVRSVLGVGGQARVYLAHMEAPVSMPVAVKEYQLAEGDTSGLADVTHRINAILATLDHPNIVRFYGSATRAQADAAVTVVHVFLEYVAGGSLSRMLADLKSGLSEPDAAHYLGQMVAGVAYLHRHSVIHGDLKPDNVLLKVDGHRTVVKLADFGGASLLSGADHTSAFVGTPHFMAPEAIRTETATPESDVWSLGCTLLEMLTGRMPWSHLNKQAAIFSIGTTLSGPSRPESLSHPASLFLDACFALDPAARASATDLLDHPFVLGGGDAAECGDATNASARRVSSTAAAPVADVARSSGSPPHAGSRRSSSRSPMRASHGRGSPSGGASDVVAFEELNVLAAHGESEFVCECQDGTEVVVRFLGQSASAETLARVEAMASMRHPNCILFRGSCTRLVAGTVATGYMVEYMSSTLASLVAEPDFGSSCPLLAKLLLVKNIASGLYYLHAQNVTHGALVPWNVLYDPRSRSCKVGELGRVSPFYLGSQPDAVCGSLHLYLAPEVALFDALTPSADVFSLGAILMLVVFGLAPYTGLDASEPGGAHTSSPPHTALLTLASDAGIATAWSDIQRACCELVADCLALKASARPPIEEVVRKLKALVAQGYAS</sequence>
<feature type="domain" description="Fibronectin type-III" evidence="4">
    <location>
        <begin position="269"/>
        <end position="366"/>
    </location>
</feature>
<keyword evidence="6" id="KW-1185">Reference proteome</keyword>
<name>A0A0L0DJ37_THETB</name>
<dbReference type="InterPro" id="IPR011009">
    <property type="entry name" value="Kinase-like_dom_sf"/>
</dbReference>
<dbReference type="Proteomes" id="UP000054408">
    <property type="component" value="Unassembled WGS sequence"/>
</dbReference>
<dbReference type="InterPro" id="IPR013783">
    <property type="entry name" value="Ig-like_fold"/>
</dbReference>
<dbReference type="PROSITE" id="PS50011">
    <property type="entry name" value="PROTEIN_KINASE_DOM"/>
    <property type="match status" value="2"/>
</dbReference>
<dbReference type="SUPFAM" id="SSF56112">
    <property type="entry name" value="Protein kinase-like (PK-like)"/>
    <property type="match status" value="2"/>
</dbReference>
<dbReference type="SMART" id="SM00220">
    <property type="entry name" value="S_TKc"/>
    <property type="match status" value="1"/>
</dbReference>
<dbReference type="Pfam" id="PF00498">
    <property type="entry name" value="FHA"/>
    <property type="match status" value="1"/>
</dbReference>
<dbReference type="Gene3D" id="1.10.510.10">
    <property type="entry name" value="Transferase(Phosphotransferase) domain 1"/>
    <property type="match status" value="2"/>
</dbReference>
<dbReference type="GO" id="GO:0005524">
    <property type="term" value="F:ATP binding"/>
    <property type="evidence" value="ECO:0007669"/>
    <property type="project" value="InterPro"/>
</dbReference>
<feature type="region of interest" description="Disordered" evidence="1">
    <location>
        <begin position="772"/>
        <end position="817"/>
    </location>
</feature>
<reference evidence="5 6" key="1">
    <citation type="submission" date="2010-05" db="EMBL/GenBank/DDBJ databases">
        <title>The Genome Sequence of Thecamonas trahens ATCC 50062.</title>
        <authorList>
            <consortium name="The Broad Institute Genome Sequencing Platform"/>
            <person name="Russ C."/>
            <person name="Cuomo C."/>
            <person name="Shea T."/>
            <person name="Young S.K."/>
            <person name="Zeng Q."/>
            <person name="Koehrsen M."/>
            <person name="Haas B."/>
            <person name="Borodovsky M."/>
            <person name="Guigo R."/>
            <person name="Alvarado L."/>
            <person name="Berlin A."/>
            <person name="Bochicchio J."/>
            <person name="Borenstein D."/>
            <person name="Chapman S."/>
            <person name="Chen Z."/>
            <person name="Freedman E."/>
            <person name="Gellesch M."/>
            <person name="Goldberg J."/>
            <person name="Griggs A."/>
            <person name="Gujja S."/>
            <person name="Heilman E."/>
            <person name="Heiman D."/>
            <person name="Hepburn T."/>
            <person name="Howarth C."/>
            <person name="Jen D."/>
            <person name="Larson L."/>
            <person name="Mehta T."/>
            <person name="Park D."/>
            <person name="Pearson M."/>
            <person name="Roberts A."/>
            <person name="Saif S."/>
            <person name="Shenoy N."/>
            <person name="Sisk P."/>
            <person name="Stolte C."/>
            <person name="Sykes S."/>
            <person name="Thomson T."/>
            <person name="Walk T."/>
            <person name="White J."/>
            <person name="Yandava C."/>
            <person name="Burger G."/>
            <person name="Gray M.W."/>
            <person name="Holland P.W.H."/>
            <person name="King N."/>
            <person name="Lang F.B.F."/>
            <person name="Roger A.J."/>
            <person name="Ruiz-Trillo I."/>
            <person name="Lander E."/>
            <person name="Nusbaum C."/>
        </authorList>
    </citation>
    <scope>NUCLEOTIDE SEQUENCE [LARGE SCALE GENOMIC DNA]</scope>
    <source>
        <strain evidence="5 6">ATCC 50062</strain>
    </source>
</reference>
<dbReference type="eggNOG" id="KOG0586">
    <property type="taxonomic scope" value="Eukaryota"/>
</dbReference>
<dbReference type="AlphaFoldDB" id="A0A0L0DJ37"/>
<protein>
    <submittedName>
        <fullName evidence="5">STE/STE11 protein kinase</fullName>
    </submittedName>
</protein>
<dbReference type="InterPro" id="IPR000253">
    <property type="entry name" value="FHA_dom"/>
</dbReference>
<dbReference type="SUPFAM" id="SSF49265">
    <property type="entry name" value="Fibronectin type III"/>
    <property type="match status" value="1"/>
</dbReference>
<gene>
    <name evidence="5" type="ORF">AMSG_00914</name>
</gene>
<dbReference type="Pfam" id="PF00069">
    <property type="entry name" value="Pkinase"/>
    <property type="match status" value="2"/>
</dbReference>
<dbReference type="PANTHER" id="PTHR48011">
    <property type="entry name" value="CCR4-NOT TRANSCRIPTIONAL COMPLEX SUBUNIT CAF120-RELATED"/>
    <property type="match status" value="1"/>
</dbReference>
<proteinExistence type="predicted"/>
<dbReference type="SMART" id="SM00060">
    <property type="entry name" value="FN3"/>
    <property type="match status" value="1"/>
</dbReference>
<dbReference type="CDD" id="cd00060">
    <property type="entry name" value="FHA"/>
    <property type="match status" value="1"/>
</dbReference>
<organism evidence="5 6">
    <name type="scientific">Thecamonas trahens ATCC 50062</name>
    <dbReference type="NCBI Taxonomy" id="461836"/>
    <lineage>
        <taxon>Eukaryota</taxon>
        <taxon>Apusozoa</taxon>
        <taxon>Apusomonadida</taxon>
        <taxon>Apusomonadidae</taxon>
        <taxon>Thecamonas</taxon>
    </lineage>
</organism>
<dbReference type="InterPro" id="IPR036116">
    <property type="entry name" value="FN3_sf"/>
</dbReference>
<dbReference type="STRING" id="461836.A0A0L0DJ37"/>
<evidence type="ECO:0000259" key="2">
    <source>
        <dbReference type="PROSITE" id="PS50006"/>
    </source>
</evidence>
<dbReference type="InterPro" id="IPR003961">
    <property type="entry name" value="FN3_dom"/>
</dbReference>
<keyword evidence="5" id="KW-0418">Kinase</keyword>
<keyword evidence="5" id="KW-0808">Transferase</keyword>
<dbReference type="eggNOG" id="KOG0198">
    <property type="taxonomic scope" value="Eukaryota"/>
</dbReference>
<feature type="region of interest" description="Disordered" evidence="1">
    <location>
        <begin position="399"/>
        <end position="436"/>
    </location>
</feature>
<dbReference type="PROSITE" id="PS00108">
    <property type="entry name" value="PROTEIN_KINASE_ST"/>
    <property type="match status" value="1"/>
</dbReference>
<dbReference type="Pfam" id="PF00041">
    <property type="entry name" value="fn3"/>
    <property type="match status" value="1"/>
</dbReference>
<dbReference type="GO" id="GO:0004672">
    <property type="term" value="F:protein kinase activity"/>
    <property type="evidence" value="ECO:0007669"/>
    <property type="project" value="InterPro"/>
</dbReference>
<dbReference type="CDD" id="cd00063">
    <property type="entry name" value="FN3"/>
    <property type="match status" value="1"/>
</dbReference>
<feature type="compositionally biased region" description="Low complexity" evidence="1">
    <location>
        <begin position="772"/>
        <end position="793"/>
    </location>
</feature>
<feature type="domain" description="FHA" evidence="2">
    <location>
        <begin position="7"/>
        <end position="57"/>
    </location>
</feature>
<dbReference type="InterPro" id="IPR000719">
    <property type="entry name" value="Prot_kinase_dom"/>
</dbReference>
<dbReference type="PROSITE" id="PS50006">
    <property type="entry name" value="FHA_DOMAIN"/>
    <property type="match status" value="1"/>
</dbReference>
<dbReference type="SUPFAM" id="SSF49879">
    <property type="entry name" value="SMAD/FHA domain"/>
    <property type="match status" value="1"/>
</dbReference>
<evidence type="ECO:0000313" key="6">
    <source>
        <dbReference type="Proteomes" id="UP000054408"/>
    </source>
</evidence>
<evidence type="ECO:0000259" key="3">
    <source>
        <dbReference type="PROSITE" id="PS50011"/>
    </source>
</evidence>
<accession>A0A0L0DJ37</accession>
<dbReference type="Gene3D" id="2.60.200.20">
    <property type="match status" value="1"/>
</dbReference>
<evidence type="ECO:0000313" key="5">
    <source>
        <dbReference type="EMBL" id="KNC52086.1"/>
    </source>
</evidence>
<dbReference type="GO" id="GO:0007165">
    <property type="term" value="P:signal transduction"/>
    <property type="evidence" value="ECO:0007669"/>
    <property type="project" value="TreeGrafter"/>
</dbReference>
<dbReference type="InterPro" id="IPR008271">
    <property type="entry name" value="Ser/Thr_kinase_AS"/>
</dbReference>
<feature type="domain" description="Protein kinase" evidence="3">
    <location>
        <begin position="488"/>
        <end position="752"/>
    </location>
</feature>
<dbReference type="EMBL" id="GL349436">
    <property type="protein sequence ID" value="KNC52086.1"/>
    <property type="molecule type" value="Genomic_DNA"/>
</dbReference>
<dbReference type="InterPro" id="IPR008984">
    <property type="entry name" value="SMAD_FHA_dom_sf"/>
</dbReference>
<feature type="domain" description="Protein kinase" evidence="3">
    <location>
        <begin position="824"/>
        <end position="1090"/>
    </location>
</feature>
<evidence type="ECO:0000259" key="4">
    <source>
        <dbReference type="PROSITE" id="PS50853"/>
    </source>
</evidence>
<dbReference type="PANTHER" id="PTHR48011:SF84">
    <property type="entry name" value="KINASE, PUTATIVE-RELATED"/>
    <property type="match status" value="1"/>
</dbReference>
<dbReference type="GeneID" id="25560689"/>
<dbReference type="RefSeq" id="XP_013762091.1">
    <property type="nucleotide sequence ID" value="XM_013906637.1"/>
</dbReference>